<dbReference type="AlphaFoldDB" id="A0A7K4DM90"/>
<evidence type="ECO:0000259" key="2">
    <source>
        <dbReference type="Pfam" id="PF17289"/>
    </source>
</evidence>
<dbReference type="EMBL" id="JABBYL010000022">
    <property type="protein sequence ID" value="NMO09500.1"/>
    <property type="molecule type" value="Genomic_DNA"/>
</dbReference>
<evidence type="ECO:0000256" key="1">
    <source>
        <dbReference type="ARBA" id="ARBA00022612"/>
    </source>
</evidence>
<accession>A0A7K4DM90</accession>
<reference evidence="3 4" key="1">
    <citation type="submission" date="2020-04" db="EMBL/GenBank/DDBJ databases">
        <title>Draft genome of Methanobacterium subterraneum isolated from animal feces.</title>
        <authorList>
            <person name="Ouboter H.T."/>
            <person name="Berger S."/>
            <person name="Gungor E."/>
            <person name="Jetten M.S.M."/>
            <person name="Welte C.U."/>
        </authorList>
    </citation>
    <scope>NUCLEOTIDE SEQUENCE [LARGE SCALE GENOMIC DNA]</scope>
    <source>
        <strain evidence="3">HO_2020</strain>
    </source>
</reference>
<comment type="caution">
    <text evidence="3">The sequence shown here is derived from an EMBL/GenBank/DDBJ whole genome shotgun (WGS) entry which is preliminary data.</text>
</comment>
<gene>
    <name evidence="3" type="primary">terL</name>
    <name evidence="3" type="ORF">HG719_06605</name>
</gene>
<evidence type="ECO:0000313" key="4">
    <source>
        <dbReference type="Proteomes" id="UP000591058"/>
    </source>
</evidence>
<evidence type="ECO:0000313" key="3">
    <source>
        <dbReference type="EMBL" id="NMO09500.1"/>
    </source>
</evidence>
<sequence length="426" mass="48970">MDVAFGDINRLMVFLPPRHGKSWLVSQFFPSWYLGMFLDKRVILTAYEADFASTWGRRARDILNEHGPSVFGVEVNNKSSAANRWDLKNHYGGMVTAGVGGPITGKGADILIIDDPVKNAEEANSQTYRNRTWDWYQSTAYTRLEPNGSVILIMTRWHEDDLAGRLLKNMHNVTGEDWEVINLPAIAENNDLLGRKYGEPLWPERYGLNELNRIKVTTGSYWWNSLYQQRPQPPGGGLLKSSWLNYYQHPEIPDLDDLDVYQAWDLAISTKETADFTVCTTVGVTDDNKIYVLDWYRDRIDFPTQVKMVESLAKKWNPLLIGIESNAYQQALPQQLKDSTMLPINEINRTKDKVTRISAGFIHFENGKVFLPENHNELENFINEYVYFPQGKHDDMLDSMELALKLVKEPLYDLDPYLIVGCSNYL</sequence>
<dbReference type="Proteomes" id="UP000591058">
    <property type="component" value="Unassembled WGS sequence"/>
</dbReference>
<dbReference type="NCBIfam" id="TIGR01630">
    <property type="entry name" value="psiM2_ORF9"/>
    <property type="match status" value="1"/>
</dbReference>
<dbReference type="Pfam" id="PF17289">
    <property type="entry name" value="Terminase_6C"/>
    <property type="match status" value="1"/>
</dbReference>
<name>A0A7K4DM90_9EURY</name>
<protein>
    <submittedName>
        <fullName evidence="3">Phage terminase large subunit</fullName>
    </submittedName>
</protein>
<dbReference type="InterPro" id="IPR006517">
    <property type="entry name" value="Phage_terminase_lsu-like_C"/>
</dbReference>
<proteinExistence type="predicted"/>
<dbReference type="Pfam" id="PF03237">
    <property type="entry name" value="Terminase_6N"/>
    <property type="match status" value="1"/>
</dbReference>
<organism evidence="3 4">
    <name type="scientific">Methanobacterium subterraneum</name>
    <dbReference type="NCBI Taxonomy" id="59277"/>
    <lineage>
        <taxon>Archaea</taxon>
        <taxon>Methanobacteriati</taxon>
        <taxon>Methanobacteriota</taxon>
        <taxon>Methanomada group</taxon>
        <taxon>Methanobacteria</taxon>
        <taxon>Methanobacteriales</taxon>
        <taxon>Methanobacteriaceae</taxon>
        <taxon>Methanobacterium</taxon>
    </lineage>
</organism>
<dbReference type="RefSeq" id="WP_169032763.1">
    <property type="nucleotide sequence ID" value="NZ_JABBYL010000022.1"/>
</dbReference>
<keyword evidence="1" id="KW-1188">Viral release from host cell</keyword>
<dbReference type="Gene3D" id="3.30.420.240">
    <property type="match status" value="1"/>
</dbReference>
<dbReference type="InterPro" id="IPR035421">
    <property type="entry name" value="Terminase_6C"/>
</dbReference>
<feature type="domain" description="Terminase large subunit gp17-like C-terminal" evidence="2">
    <location>
        <begin position="263"/>
        <end position="404"/>
    </location>
</feature>